<evidence type="ECO:0000256" key="1">
    <source>
        <dbReference type="SAM" id="Phobius"/>
    </source>
</evidence>
<dbReference type="InterPro" id="IPR005331">
    <property type="entry name" value="Sulfotransferase"/>
</dbReference>
<gene>
    <name evidence="2" type="ORF">IV203_003433</name>
</gene>
<dbReference type="AlphaFoldDB" id="A0A9K3L234"/>
<dbReference type="OrthoDB" id="408912at2759"/>
<proteinExistence type="predicted"/>
<reference evidence="2" key="2">
    <citation type="submission" date="2021-04" db="EMBL/GenBank/DDBJ databases">
        <authorList>
            <person name="Podell S."/>
        </authorList>
    </citation>
    <scope>NUCLEOTIDE SEQUENCE</scope>
    <source>
        <strain evidence="2">Hildebrandi</strain>
    </source>
</reference>
<keyword evidence="1" id="KW-0472">Membrane</keyword>
<name>A0A9K3L234_9STRA</name>
<comment type="caution">
    <text evidence="2">The sequence shown here is derived from an EMBL/GenBank/DDBJ whole genome shotgun (WGS) entry which is preliminary data.</text>
</comment>
<evidence type="ECO:0000313" key="3">
    <source>
        <dbReference type="Proteomes" id="UP000693970"/>
    </source>
</evidence>
<reference evidence="2" key="1">
    <citation type="journal article" date="2021" name="Sci. Rep.">
        <title>Diploid genomic architecture of Nitzschia inconspicua, an elite biomass production diatom.</title>
        <authorList>
            <person name="Oliver A."/>
            <person name="Podell S."/>
            <person name="Pinowska A."/>
            <person name="Traller J.C."/>
            <person name="Smith S.R."/>
            <person name="McClure R."/>
            <person name="Beliaev A."/>
            <person name="Bohutskyi P."/>
            <person name="Hill E.A."/>
            <person name="Rabines A."/>
            <person name="Zheng H."/>
            <person name="Allen L.Z."/>
            <person name="Kuo A."/>
            <person name="Grigoriev I.V."/>
            <person name="Allen A.E."/>
            <person name="Hazlebeck D."/>
            <person name="Allen E.E."/>
        </authorList>
    </citation>
    <scope>NUCLEOTIDE SEQUENCE</scope>
    <source>
        <strain evidence="2">Hildebrandi</strain>
    </source>
</reference>
<sequence length="406" mass="46912">MAADRKKFGGQFLALLGSFHGWVLVIGVWMLASFFHQINLSDRFQASSNYGESAFLSLMGPPKTLSSTTPSNKKTLGRTIVERSYRRAYSDLTTKICPVLRYPNVTQPPPTQDFYVTCLDKAKSLGNKKGTSYHDRWPWWFRTLLRDTAKKYNGIQGPWHVLQFSEPDLRLCVYEKGGTKKFKQFHCRHIHNYTGKYPEFNQCWNNQPKYATKPKSDKAVFLRDPLDRFLSGFLDKCIEFEDAVDHCEPTTVFHDEDTSPVSGFVSNDPKKFFDIYVDTFPLQWNMHFIPQAFNCGGLYRDIDQYNFVGNMGVSFYRDLDRLKSQYPKLEQGIEGIFQLTKHGKADKINEKGVETGAAGQVLDYYTPHTVRRVLEYYAVDYVLLNLTIPQWAEDMLLQDANHANDR</sequence>
<accession>A0A9K3L234</accession>
<dbReference type="GO" id="GO:0008146">
    <property type="term" value="F:sulfotransferase activity"/>
    <property type="evidence" value="ECO:0007669"/>
    <property type="project" value="InterPro"/>
</dbReference>
<keyword evidence="3" id="KW-1185">Reference proteome</keyword>
<feature type="transmembrane region" description="Helical" evidence="1">
    <location>
        <begin position="12"/>
        <end position="35"/>
    </location>
</feature>
<dbReference type="EMBL" id="JAGRRH010000016">
    <property type="protein sequence ID" value="KAG7354077.1"/>
    <property type="molecule type" value="Genomic_DNA"/>
</dbReference>
<keyword evidence="1" id="KW-0812">Transmembrane</keyword>
<dbReference type="Proteomes" id="UP000693970">
    <property type="component" value="Unassembled WGS sequence"/>
</dbReference>
<evidence type="ECO:0000313" key="2">
    <source>
        <dbReference type="EMBL" id="KAG7354077.1"/>
    </source>
</evidence>
<protein>
    <submittedName>
        <fullName evidence="2">Sulfotransferase family protein</fullName>
    </submittedName>
</protein>
<organism evidence="2 3">
    <name type="scientific">Nitzschia inconspicua</name>
    <dbReference type="NCBI Taxonomy" id="303405"/>
    <lineage>
        <taxon>Eukaryota</taxon>
        <taxon>Sar</taxon>
        <taxon>Stramenopiles</taxon>
        <taxon>Ochrophyta</taxon>
        <taxon>Bacillariophyta</taxon>
        <taxon>Bacillariophyceae</taxon>
        <taxon>Bacillariophycidae</taxon>
        <taxon>Bacillariales</taxon>
        <taxon>Bacillariaceae</taxon>
        <taxon>Nitzschia</taxon>
    </lineage>
</organism>
<dbReference type="Pfam" id="PF03567">
    <property type="entry name" value="Sulfotransfer_2"/>
    <property type="match status" value="1"/>
</dbReference>
<keyword evidence="1" id="KW-1133">Transmembrane helix</keyword>
<dbReference type="GO" id="GO:0016020">
    <property type="term" value="C:membrane"/>
    <property type="evidence" value="ECO:0007669"/>
    <property type="project" value="InterPro"/>
</dbReference>